<dbReference type="InterPro" id="IPR015943">
    <property type="entry name" value="WD40/YVTN_repeat-like_dom_sf"/>
</dbReference>
<accession>A0A0D0DEU7</accession>
<dbReference type="SMART" id="SM00320">
    <property type="entry name" value="WD40"/>
    <property type="match status" value="1"/>
</dbReference>
<reference evidence="2 3" key="1">
    <citation type="submission" date="2014-04" db="EMBL/GenBank/DDBJ databases">
        <authorList>
            <consortium name="DOE Joint Genome Institute"/>
            <person name="Kuo A."/>
            <person name="Kohler A."/>
            <person name="Jargeat P."/>
            <person name="Nagy L.G."/>
            <person name="Floudas D."/>
            <person name="Copeland A."/>
            <person name="Barry K.W."/>
            <person name="Cichocki N."/>
            <person name="Veneault-Fourrey C."/>
            <person name="LaButti K."/>
            <person name="Lindquist E.A."/>
            <person name="Lipzen A."/>
            <person name="Lundell T."/>
            <person name="Morin E."/>
            <person name="Murat C."/>
            <person name="Sun H."/>
            <person name="Tunlid A."/>
            <person name="Henrissat B."/>
            <person name="Grigoriev I.V."/>
            <person name="Hibbett D.S."/>
            <person name="Martin F."/>
            <person name="Nordberg H.P."/>
            <person name="Cantor M.N."/>
            <person name="Hua S.X."/>
        </authorList>
    </citation>
    <scope>NUCLEOTIDE SEQUENCE [LARGE SCALE GENOMIC DNA]</scope>
    <source>
        <strain evidence="2 3">Ve08.2h10</strain>
    </source>
</reference>
<dbReference type="PROSITE" id="PS50082">
    <property type="entry name" value="WD_REPEATS_2"/>
    <property type="match status" value="1"/>
</dbReference>
<dbReference type="Gene3D" id="2.130.10.10">
    <property type="entry name" value="YVTN repeat-like/Quinoprotein amine dehydrogenase"/>
    <property type="match status" value="1"/>
</dbReference>
<reference evidence="3" key="2">
    <citation type="submission" date="2015-01" db="EMBL/GenBank/DDBJ databases">
        <title>Evolutionary Origins and Diversification of the Mycorrhizal Mutualists.</title>
        <authorList>
            <consortium name="DOE Joint Genome Institute"/>
            <consortium name="Mycorrhizal Genomics Consortium"/>
            <person name="Kohler A."/>
            <person name="Kuo A."/>
            <person name="Nagy L.G."/>
            <person name="Floudas D."/>
            <person name="Copeland A."/>
            <person name="Barry K.W."/>
            <person name="Cichocki N."/>
            <person name="Veneault-Fourrey C."/>
            <person name="LaButti K."/>
            <person name="Lindquist E.A."/>
            <person name="Lipzen A."/>
            <person name="Lundell T."/>
            <person name="Morin E."/>
            <person name="Murat C."/>
            <person name="Riley R."/>
            <person name="Ohm R."/>
            <person name="Sun H."/>
            <person name="Tunlid A."/>
            <person name="Henrissat B."/>
            <person name="Grigoriev I.V."/>
            <person name="Hibbett D.S."/>
            <person name="Martin F."/>
        </authorList>
    </citation>
    <scope>NUCLEOTIDE SEQUENCE [LARGE SCALE GENOMIC DNA]</scope>
    <source>
        <strain evidence="3">Ve08.2h10</strain>
    </source>
</reference>
<dbReference type="EMBL" id="KN825004">
    <property type="protein sequence ID" value="KIK96097.1"/>
    <property type="molecule type" value="Genomic_DNA"/>
</dbReference>
<keyword evidence="1" id="KW-0853">WD repeat</keyword>
<dbReference type="InParanoid" id="A0A0D0DEU7"/>
<dbReference type="Proteomes" id="UP000054538">
    <property type="component" value="Unassembled WGS sequence"/>
</dbReference>
<organism evidence="2 3">
    <name type="scientific">Paxillus rubicundulus Ve08.2h10</name>
    <dbReference type="NCBI Taxonomy" id="930991"/>
    <lineage>
        <taxon>Eukaryota</taxon>
        <taxon>Fungi</taxon>
        <taxon>Dikarya</taxon>
        <taxon>Basidiomycota</taxon>
        <taxon>Agaricomycotina</taxon>
        <taxon>Agaricomycetes</taxon>
        <taxon>Agaricomycetidae</taxon>
        <taxon>Boletales</taxon>
        <taxon>Paxilineae</taxon>
        <taxon>Paxillaceae</taxon>
        <taxon>Paxillus</taxon>
    </lineage>
</organism>
<evidence type="ECO:0000313" key="3">
    <source>
        <dbReference type="Proteomes" id="UP000054538"/>
    </source>
</evidence>
<feature type="repeat" description="WD" evidence="1">
    <location>
        <begin position="1"/>
        <end position="27"/>
    </location>
</feature>
<proteinExistence type="predicted"/>
<dbReference type="InterPro" id="IPR001680">
    <property type="entry name" value="WD40_rpt"/>
</dbReference>
<evidence type="ECO:0000313" key="2">
    <source>
        <dbReference type="EMBL" id="KIK96097.1"/>
    </source>
</evidence>
<dbReference type="PROSITE" id="PS50294">
    <property type="entry name" value="WD_REPEATS_REGION"/>
    <property type="match status" value="1"/>
</dbReference>
<dbReference type="Pfam" id="PF00400">
    <property type="entry name" value="WD40"/>
    <property type="match status" value="2"/>
</dbReference>
<dbReference type="HOGENOM" id="CLU_1816408_0_0_1"/>
<gene>
    <name evidence="2" type="ORF">PAXRUDRAFT_11036</name>
</gene>
<dbReference type="OrthoDB" id="538223at2759"/>
<protein>
    <submittedName>
        <fullName evidence="2">Uncharacterized protein</fullName>
    </submittedName>
</protein>
<name>A0A0D0DEU7_9AGAM</name>
<evidence type="ECO:0000256" key="1">
    <source>
        <dbReference type="PROSITE-ProRule" id="PRU00221"/>
    </source>
</evidence>
<sequence length="142" mass="15309">MSLPASPDGRFVLYNGLDGTACLWDLKDALVDRHESCDRSAVEGAEFRGYQHRGHLSLNPKGGTYAGASGSGNDNCTQSPDGKRIALSAETGQGFILDLESRSLTTTYPSRAMSVCSLAWSYDGQLLLTAADDKRLILHDVR</sequence>
<dbReference type="SUPFAM" id="SSF50978">
    <property type="entry name" value="WD40 repeat-like"/>
    <property type="match status" value="1"/>
</dbReference>
<dbReference type="InterPro" id="IPR036322">
    <property type="entry name" value="WD40_repeat_dom_sf"/>
</dbReference>
<dbReference type="AlphaFoldDB" id="A0A0D0DEU7"/>
<keyword evidence="3" id="KW-1185">Reference proteome</keyword>
<dbReference type="STRING" id="930991.A0A0D0DEU7"/>